<keyword evidence="3 9" id="KW-0963">Cytoplasm</keyword>
<evidence type="ECO:0000256" key="8">
    <source>
        <dbReference type="ARBA" id="ARBA00023125"/>
    </source>
</evidence>
<keyword evidence="8" id="KW-0238">DNA-binding</keyword>
<evidence type="ECO:0000256" key="2">
    <source>
        <dbReference type="ARBA" id="ARBA00010752"/>
    </source>
</evidence>
<evidence type="ECO:0000259" key="10">
    <source>
        <dbReference type="Pfam" id="PF00712"/>
    </source>
</evidence>
<keyword evidence="4 9" id="KW-0808">Transferase</keyword>
<protein>
    <recommendedName>
        <fullName evidence="9">Beta sliding clamp</fullName>
    </recommendedName>
</protein>
<comment type="function">
    <text evidence="9">Confers DNA tethering and processivity to DNA polymerases and other proteins. Acts as a clamp, forming a ring around DNA (a reaction catalyzed by the clamp-loading complex) which diffuses in an ATP-independent manner freely and bidirectionally along dsDNA. Initially characterized for its ability to contact the catalytic subunit of DNA polymerase III (Pol III), a complex, multichain enzyme responsible for most of the replicative synthesis in bacteria; Pol III exhibits 3'-5' exonuclease proofreading activity. The beta chain is required for initiation of replication as well as for processivity of DNA replication.</text>
</comment>
<evidence type="ECO:0000313" key="13">
    <source>
        <dbReference type="EMBL" id="OGC55921.1"/>
    </source>
</evidence>
<dbReference type="SMART" id="SM00480">
    <property type="entry name" value="POL3Bc"/>
    <property type="match status" value="1"/>
</dbReference>
<dbReference type="CDD" id="cd00140">
    <property type="entry name" value="beta_clamp"/>
    <property type="match status" value="1"/>
</dbReference>
<dbReference type="InterPro" id="IPR001001">
    <property type="entry name" value="DNA_polIII_beta"/>
</dbReference>
<feature type="domain" description="DNA polymerase III beta sliding clamp central" evidence="11">
    <location>
        <begin position="128"/>
        <end position="245"/>
    </location>
</feature>
<dbReference type="InterPro" id="IPR046938">
    <property type="entry name" value="DNA_clamp_sf"/>
</dbReference>
<dbReference type="GO" id="GO:0008408">
    <property type="term" value="F:3'-5' exonuclease activity"/>
    <property type="evidence" value="ECO:0007669"/>
    <property type="project" value="InterPro"/>
</dbReference>
<dbReference type="PANTHER" id="PTHR30478:SF0">
    <property type="entry name" value="BETA SLIDING CLAMP"/>
    <property type="match status" value="1"/>
</dbReference>
<dbReference type="GO" id="GO:0005737">
    <property type="term" value="C:cytoplasm"/>
    <property type="evidence" value="ECO:0007669"/>
    <property type="project" value="UniProtKB-SubCell"/>
</dbReference>
<comment type="caution">
    <text evidence="13">The sequence shown here is derived from an EMBL/GenBank/DDBJ whole genome shotgun (WGS) entry which is preliminary data.</text>
</comment>
<accession>A0A1F4VF86</accession>
<dbReference type="InterPro" id="IPR022634">
    <property type="entry name" value="DNA_polIII_beta_N"/>
</dbReference>
<dbReference type="Pfam" id="PF00712">
    <property type="entry name" value="DNA_pol3_beta"/>
    <property type="match status" value="1"/>
</dbReference>
<reference evidence="13 14" key="1">
    <citation type="journal article" date="2016" name="Nat. Commun.">
        <title>Thousands of microbial genomes shed light on interconnected biogeochemical processes in an aquifer system.</title>
        <authorList>
            <person name="Anantharaman K."/>
            <person name="Brown C.T."/>
            <person name="Hug L.A."/>
            <person name="Sharon I."/>
            <person name="Castelle C.J."/>
            <person name="Probst A.J."/>
            <person name="Thomas B.C."/>
            <person name="Singh A."/>
            <person name="Wilkins M.J."/>
            <person name="Karaoz U."/>
            <person name="Brodie E.L."/>
            <person name="Williams K.H."/>
            <person name="Hubbard S.S."/>
            <person name="Banfield J.F."/>
        </authorList>
    </citation>
    <scope>NUCLEOTIDE SEQUENCE [LARGE SCALE GENOMIC DNA]</scope>
</reference>
<evidence type="ECO:0000256" key="6">
    <source>
        <dbReference type="ARBA" id="ARBA00022705"/>
    </source>
</evidence>
<comment type="subunit">
    <text evidence="9">Forms a ring-shaped head-to-tail homodimer around DNA.</text>
</comment>
<dbReference type="GO" id="GO:0003677">
    <property type="term" value="F:DNA binding"/>
    <property type="evidence" value="ECO:0007669"/>
    <property type="project" value="UniProtKB-UniRule"/>
</dbReference>
<evidence type="ECO:0000313" key="14">
    <source>
        <dbReference type="Proteomes" id="UP000176504"/>
    </source>
</evidence>
<organism evidence="13 14">
    <name type="scientific">candidate division WWE3 bacterium RIFCSPLOWO2_01_FULL_41_18</name>
    <dbReference type="NCBI Taxonomy" id="1802625"/>
    <lineage>
        <taxon>Bacteria</taxon>
        <taxon>Katanobacteria</taxon>
    </lineage>
</organism>
<keyword evidence="7 9" id="KW-0239">DNA-directed DNA polymerase</keyword>
<evidence type="ECO:0000256" key="1">
    <source>
        <dbReference type="ARBA" id="ARBA00004496"/>
    </source>
</evidence>
<dbReference type="GO" id="GO:0009360">
    <property type="term" value="C:DNA polymerase III complex"/>
    <property type="evidence" value="ECO:0007669"/>
    <property type="project" value="InterPro"/>
</dbReference>
<gene>
    <name evidence="13" type="ORF">A3A78_02685</name>
</gene>
<feature type="domain" description="DNA polymerase III beta sliding clamp N-terminal" evidence="10">
    <location>
        <begin position="1"/>
        <end position="118"/>
    </location>
</feature>
<dbReference type="PIRSF" id="PIRSF000804">
    <property type="entry name" value="DNA_pol_III_b"/>
    <property type="match status" value="1"/>
</dbReference>
<comment type="subcellular location">
    <subcellularLocation>
        <location evidence="1 9">Cytoplasm</location>
    </subcellularLocation>
</comment>
<dbReference type="GO" id="GO:0006271">
    <property type="term" value="P:DNA strand elongation involved in DNA replication"/>
    <property type="evidence" value="ECO:0007669"/>
    <property type="project" value="TreeGrafter"/>
</dbReference>
<evidence type="ECO:0000256" key="9">
    <source>
        <dbReference type="PIRNR" id="PIRNR000804"/>
    </source>
</evidence>
<dbReference type="InterPro" id="IPR022635">
    <property type="entry name" value="DNA_polIII_beta_C"/>
</dbReference>
<dbReference type="GO" id="GO:0003887">
    <property type="term" value="F:DNA-directed DNA polymerase activity"/>
    <property type="evidence" value="ECO:0007669"/>
    <property type="project" value="UniProtKB-UniRule"/>
</dbReference>
<feature type="domain" description="DNA polymerase III beta sliding clamp C-terminal" evidence="12">
    <location>
        <begin position="247"/>
        <end position="373"/>
    </location>
</feature>
<dbReference type="SUPFAM" id="SSF55979">
    <property type="entry name" value="DNA clamp"/>
    <property type="match status" value="3"/>
</dbReference>
<dbReference type="Pfam" id="PF02768">
    <property type="entry name" value="DNA_pol3_beta_3"/>
    <property type="match status" value="1"/>
</dbReference>
<keyword evidence="5 9" id="KW-0548">Nucleotidyltransferase</keyword>
<keyword evidence="6 9" id="KW-0235">DNA replication</keyword>
<dbReference type="Proteomes" id="UP000176504">
    <property type="component" value="Unassembled WGS sequence"/>
</dbReference>
<dbReference type="AlphaFoldDB" id="A0A1F4VF86"/>
<dbReference type="Pfam" id="PF02767">
    <property type="entry name" value="DNA_pol3_beta_2"/>
    <property type="match status" value="1"/>
</dbReference>
<evidence type="ECO:0000256" key="5">
    <source>
        <dbReference type="ARBA" id="ARBA00022695"/>
    </source>
</evidence>
<dbReference type="Gene3D" id="3.10.150.10">
    <property type="entry name" value="DNA Polymerase III, subunit A, domain 2"/>
    <property type="match status" value="1"/>
</dbReference>
<dbReference type="NCBIfam" id="TIGR00663">
    <property type="entry name" value="dnan"/>
    <property type="match status" value="1"/>
</dbReference>
<dbReference type="InterPro" id="IPR022637">
    <property type="entry name" value="DNA_polIII_beta_cen"/>
</dbReference>
<proteinExistence type="inferred from homology"/>
<name>A0A1F4VF86_UNCKA</name>
<sequence length="375" mass="40403">MKFTCLQENLVKGLSTVGKAVSLKGSLPVLSNVLISSDNGRLKLSATNLETAITTWIGASIDREGAVTIPARILSEFVSNLPPSSIVGEVEGNILKLSCEKALSKFNGLDASEFPDLPVFTEDSHLNIDSKLFGEAVLEAAFAAAVDESRPVLTGVLVNASKDGLYMVSVDGFRLAEKIVSLNGKNLKKPFLAVIPAKTLLEVARLVGSLKDPLEISLSEEGNLVIFKVGDVLITSRTIDGDFPEYKKLIPEKDKGTTVVKLPAKDFVNALRLSNVFAKEASSVVRIKVDSSENAVFVLSSNSEVGENNSKVSAEVSGKDMEVAFNSKFIMDVFNNVKSDEFVFSLPEKIGPGVPGVFKPSERDDHTYLVMPMQF</sequence>
<comment type="similarity">
    <text evidence="2 9">Belongs to the beta sliding clamp family.</text>
</comment>
<dbReference type="Gene3D" id="3.70.10.10">
    <property type="match status" value="1"/>
</dbReference>
<evidence type="ECO:0000256" key="3">
    <source>
        <dbReference type="ARBA" id="ARBA00022490"/>
    </source>
</evidence>
<evidence type="ECO:0000256" key="4">
    <source>
        <dbReference type="ARBA" id="ARBA00022679"/>
    </source>
</evidence>
<evidence type="ECO:0000259" key="12">
    <source>
        <dbReference type="Pfam" id="PF02768"/>
    </source>
</evidence>
<dbReference type="PANTHER" id="PTHR30478">
    <property type="entry name" value="DNA POLYMERASE III SUBUNIT BETA"/>
    <property type="match status" value="1"/>
</dbReference>
<evidence type="ECO:0000259" key="11">
    <source>
        <dbReference type="Pfam" id="PF02767"/>
    </source>
</evidence>
<dbReference type="EMBL" id="MEVI01000001">
    <property type="protein sequence ID" value="OGC55921.1"/>
    <property type="molecule type" value="Genomic_DNA"/>
</dbReference>
<evidence type="ECO:0000256" key="7">
    <source>
        <dbReference type="ARBA" id="ARBA00022932"/>
    </source>
</evidence>